<dbReference type="RefSeq" id="WP_155320068.1">
    <property type="nucleotide sequence ID" value="NZ_AP021874.1"/>
</dbReference>
<evidence type="ECO:0000313" key="1">
    <source>
        <dbReference type="EMBL" id="BBO72362.1"/>
    </source>
</evidence>
<reference evidence="1 2" key="1">
    <citation type="submission" date="2019-11" db="EMBL/GenBank/DDBJ databases">
        <title>Comparative genomics of hydrocarbon-degrading Desulfosarcina strains.</title>
        <authorList>
            <person name="Watanabe M."/>
            <person name="Kojima H."/>
            <person name="Fukui M."/>
        </authorList>
    </citation>
    <scope>NUCLEOTIDE SEQUENCE [LARGE SCALE GENOMIC DNA]</scope>
    <source>
        <strain evidence="1 2">PL12</strain>
    </source>
</reference>
<protein>
    <submittedName>
        <fullName evidence="1">Uncharacterized protein</fullName>
    </submittedName>
</protein>
<accession>A0A5K7YRE1</accession>
<keyword evidence="2" id="KW-1185">Reference proteome</keyword>
<proteinExistence type="predicted"/>
<dbReference type="OrthoDB" id="6278496at2"/>
<name>A0A5K7YRE1_9BACT</name>
<gene>
    <name evidence="1" type="ORF">DSCA_62920</name>
</gene>
<dbReference type="EMBL" id="AP021874">
    <property type="protein sequence ID" value="BBO72362.1"/>
    <property type="molecule type" value="Genomic_DNA"/>
</dbReference>
<dbReference type="AlphaFoldDB" id="A0A5K7YRE1"/>
<evidence type="ECO:0000313" key="2">
    <source>
        <dbReference type="Proteomes" id="UP000427906"/>
    </source>
</evidence>
<dbReference type="KEGG" id="dalk:DSCA_62920"/>
<dbReference type="Proteomes" id="UP000427906">
    <property type="component" value="Chromosome"/>
</dbReference>
<organism evidence="1 2">
    <name type="scientific">Desulfosarcina alkanivorans</name>
    <dbReference type="NCBI Taxonomy" id="571177"/>
    <lineage>
        <taxon>Bacteria</taxon>
        <taxon>Pseudomonadati</taxon>
        <taxon>Thermodesulfobacteriota</taxon>
        <taxon>Desulfobacteria</taxon>
        <taxon>Desulfobacterales</taxon>
        <taxon>Desulfosarcinaceae</taxon>
        <taxon>Desulfosarcina</taxon>
    </lineage>
</organism>
<sequence length="946" mass="103978">MKKEVRDTKDWKICGIISFSATGKAAAGMKVVARDADLFFDDDLGTAVTDDMGHYEITYSKEQFRDLFEQKPDIYLIIYDHKDRVITDTRSSVVRNAGKVEEINVQLPGGPVEEEPEIKVGPIKVNRRIFEKLEPEMVIDMAMLALKGKGDKKNLGLLEKLSPELSLEKLKKEFCLTPLVNFLSDTILVKKWPRDTLLELEDILIGYEPEVGYASHDCPNFSITYQTSGTDQPPSADVGGNITMPGTGDIVGTTTGGNGVPDYIEKVCFWLENALATYTDPPFNLRNPASGGKIPVTITGAGMNGTASRATMSMTITRECNDDLLAAISTHELMHLIQYQYEGAGTAGDWHYGILEGGAVLGEDVVFDTHNRYIVQASTSGSLANPQSSLTGAGGGYYLALFMKYITEQQSSQVGPADEPTIGVEAYRALLERFDTDGYITSAMENEIGRLPWYHGFYKFSYLDAAKLDETSSETILGNFWAACYLKEFGTPPIINGRTERRFDFMEDEEDTTWDTLFLGADTVSTLGTVSLTVDTTLNNDSSVTLSSGAGGSVQAFAARYYKVDIDSAVDTLRVDFSADAGFTRPLVQIILVESGNEVRDIIRSDRTTWSRTIANSRDGNDLDHIAIIVAGTDVGGSFSLSVQEVSPAPDVVVTRWHHVAGTAYEIDSFGWAWTWVSPDIWVDNDGNGAADSEVFFDYNNQLFIRLHNQGHVDAGGIEVNFWYQDASAGLHDAAWMQVRDTSGTVQSISGVSLAAGASDQWSVNWSPEPSGGSNHFCIRPVVSVPGDPNTDNKRCLSNFGNVITGSPYFDLSLLRRIFEDYREFRLDVIPRAGGRWFVSAADAERITKVRTKPGEGIVDNLHVRKRYKIAHVAGTAKIDPKFAAKRTCHALSQKTRIERRPDITGHYPTDPRALPPGLDNVPLITVALVVDGRVTGGFTWAIREK</sequence>